<dbReference type="Proteomes" id="UP000003843">
    <property type="component" value="Unassembled WGS sequence"/>
</dbReference>
<evidence type="ECO:0000313" key="1">
    <source>
        <dbReference type="EMBL" id="EEZ74471.1"/>
    </source>
</evidence>
<protein>
    <submittedName>
        <fullName evidence="1">Uncharacterized protein</fullName>
    </submittedName>
</protein>
<evidence type="ECO:0000313" key="2">
    <source>
        <dbReference type="Proteomes" id="UP000003843"/>
    </source>
</evidence>
<proteinExistence type="predicted"/>
<organism evidence="1 2">
    <name type="scientific">Neisseria lactamica ATCC 23970</name>
    <dbReference type="NCBI Taxonomy" id="546265"/>
    <lineage>
        <taxon>Bacteria</taxon>
        <taxon>Pseudomonadati</taxon>
        <taxon>Pseudomonadota</taxon>
        <taxon>Betaproteobacteria</taxon>
        <taxon>Neisseriales</taxon>
        <taxon>Neisseriaceae</taxon>
        <taxon>Neisseria</taxon>
    </lineage>
</organism>
<reference evidence="1 2" key="1">
    <citation type="submission" date="2009-10" db="EMBL/GenBank/DDBJ databases">
        <authorList>
            <person name="Weinstock G."/>
            <person name="Sodergren E."/>
            <person name="Clifton S."/>
            <person name="Fulton L."/>
            <person name="Fulton B."/>
            <person name="Courtney L."/>
            <person name="Fronick C."/>
            <person name="Harrison M."/>
            <person name="Strong C."/>
            <person name="Farmer C."/>
            <person name="Delahaunty K."/>
            <person name="Markovic C."/>
            <person name="Hall O."/>
            <person name="Minx P."/>
            <person name="Tomlinson C."/>
            <person name="Mitreva M."/>
            <person name="Nelson J."/>
            <person name="Hou S."/>
            <person name="Wollam A."/>
            <person name="Pepin K.H."/>
            <person name="Johnson M."/>
            <person name="Bhonagiri V."/>
            <person name="Nash W.E."/>
            <person name="Warren W."/>
            <person name="Chinwalla A."/>
            <person name="Mardis E.R."/>
            <person name="Wilson R.K."/>
        </authorList>
    </citation>
    <scope>NUCLEOTIDE SEQUENCE [LARGE SCALE GENOMIC DNA]</scope>
    <source>
        <strain evidence="1 2">ATCC 23970</strain>
    </source>
</reference>
<name>D0WD73_NEILA</name>
<dbReference type="AlphaFoldDB" id="D0WD73"/>
<sequence length="52" mass="5505">MQGAGCGAGFKAGCPAGCRVGFSPPNYTKLHQSQRFYRFQTASVCRHPVGTA</sequence>
<comment type="caution">
    <text evidence="1">The sequence shown here is derived from an EMBL/GenBank/DDBJ whole genome shotgun (WGS) entry which is preliminary data.</text>
</comment>
<gene>
    <name evidence="1" type="ORF">NEILACOT_05509</name>
</gene>
<accession>D0WD73</accession>
<dbReference type="EMBL" id="ACEQ02000044">
    <property type="protein sequence ID" value="EEZ74471.1"/>
    <property type="molecule type" value="Genomic_DNA"/>
</dbReference>